<evidence type="ECO:0000259" key="1">
    <source>
        <dbReference type="Pfam" id="PF13456"/>
    </source>
</evidence>
<comment type="caution">
    <text evidence="2">The sequence shown here is derived from an EMBL/GenBank/DDBJ whole genome shotgun (WGS) entry which is preliminary data.</text>
</comment>
<gene>
    <name evidence="2" type="ORF">QJS10_CPA01g01102</name>
</gene>
<dbReference type="Pfam" id="PF13456">
    <property type="entry name" value="RVT_3"/>
    <property type="match status" value="1"/>
</dbReference>
<dbReference type="Proteomes" id="UP001180020">
    <property type="component" value="Unassembled WGS sequence"/>
</dbReference>
<protein>
    <recommendedName>
        <fullName evidence="1">RNase H type-1 domain-containing protein</fullName>
    </recommendedName>
</protein>
<dbReference type="GO" id="GO:0003676">
    <property type="term" value="F:nucleic acid binding"/>
    <property type="evidence" value="ECO:0007669"/>
    <property type="project" value="InterPro"/>
</dbReference>
<dbReference type="PANTHER" id="PTHR47723:SF23">
    <property type="entry name" value="REVERSE TRANSCRIPTASE-LIKE PROTEIN"/>
    <property type="match status" value="1"/>
</dbReference>
<accession>A0AAV9FL09</accession>
<proteinExistence type="predicted"/>
<evidence type="ECO:0000313" key="2">
    <source>
        <dbReference type="EMBL" id="KAK1326162.1"/>
    </source>
</evidence>
<dbReference type="GO" id="GO:0004523">
    <property type="term" value="F:RNA-DNA hybrid ribonuclease activity"/>
    <property type="evidence" value="ECO:0007669"/>
    <property type="project" value="InterPro"/>
</dbReference>
<dbReference type="InterPro" id="IPR036397">
    <property type="entry name" value="RNaseH_sf"/>
</dbReference>
<dbReference type="EMBL" id="JAUJYO010000001">
    <property type="protein sequence ID" value="KAK1326162.1"/>
    <property type="molecule type" value="Genomic_DNA"/>
</dbReference>
<dbReference type="InterPro" id="IPR053151">
    <property type="entry name" value="RNase_H-like"/>
</dbReference>
<keyword evidence="3" id="KW-1185">Reference proteome</keyword>
<dbReference type="Gene3D" id="3.30.420.10">
    <property type="entry name" value="Ribonuclease H-like superfamily/Ribonuclease H"/>
    <property type="match status" value="1"/>
</dbReference>
<dbReference type="PANTHER" id="PTHR47723">
    <property type="entry name" value="OS05G0353850 PROTEIN"/>
    <property type="match status" value="1"/>
</dbReference>
<feature type="domain" description="RNase H type-1" evidence="1">
    <location>
        <begin position="5"/>
        <end position="47"/>
    </location>
</feature>
<name>A0AAV9FL09_ACOCL</name>
<organism evidence="2 3">
    <name type="scientific">Acorus calamus</name>
    <name type="common">Sweet flag</name>
    <dbReference type="NCBI Taxonomy" id="4465"/>
    <lineage>
        <taxon>Eukaryota</taxon>
        <taxon>Viridiplantae</taxon>
        <taxon>Streptophyta</taxon>
        <taxon>Embryophyta</taxon>
        <taxon>Tracheophyta</taxon>
        <taxon>Spermatophyta</taxon>
        <taxon>Magnoliopsida</taxon>
        <taxon>Liliopsida</taxon>
        <taxon>Acoraceae</taxon>
        <taxon>Acorus</taxon>
    </lineage>
</organism>
<evidence type="ECO:0000313" key="3">
    <source>
        <dbReference type="Proteomes" id="UP001180020"/>
    </source>
</evidence>
<reference evidence="2" key="1">
    <citation type="journal article" date="2023" name="Nat. Commun.">
        <title>Diploid and tetraploid genomes of Acorus and the evolution of monocots.</title>
        <authorList>
            <person name="Ma L."/>
            <person name="Liu K.W."/>
            <person name="Li Z."/>
            <person name="Hsiao Y.Y."/>
            <person name="Qi Y."/>
            <person name="Fu T."/>
            <person name="Tang G.D."/>
            <person name="Zhang D."/>
            <person name="Sun W.H."/>
            <person name="Liu D.K."/>
            <person name="Li Y."/>
            <person name="Chen G.Z."/>
            <person name="Liu X.D."/>
            <person name="Liao X.Y."/>
            <person name="Jiang Y.T."/>
            <person name="Yu X."/>
            <person name="Hao Y."/>
            <person name="Huang J."/>
            <person name="Zhao X.W."/>
            <person name="Ke S."/>
            <person name="Chen Y.Y."/>
            <person name="Wu W.L."/>
            <person name="Hsu J.L."/>
            <person name="Lin Y.F."/>
            <person name="Huang M.D."/>
            <person name="Li C.Y."/>
            <person name="Huang L."/>
            <person name="Wang Z.W."/>
            <person name="Zhao X."/>
            <person name="Zhong W.Y."/>
            <person name="Peng D.H."/>
            <person name="Ahmad S."/>
            <person name="Lan S."/>
            <person name="Zhang J.S."/>
            <person name="Tsai W.C."/>
            <person name="Van de Peer Y."/>
            <person name="Liu Z.J."/>
        </authorList>
    </citation>
    <scope>NUCLEOTIDE SEQUENCE</scope>
    <source>
        <strain evidence="2">CP</strain>
    </source>
</reference>
<reference evidence="2" key="2">
    <citation type="submission" date="2023-06" db="EMBL/GenBank/DDBJ databases">
        <authorList>
            <person name="Ma L."/>
            <person name="Liu K.-W."/>
            <person name="Li Z."/>
            <person name="Hsiao Y.-Y."/>
            <person name="Qi Y."/>
            <person name="Fu T."/>
            <person name="Tang G."/>
            <person name="Zhang D."/>
            <person name="Sun W.-H."/>
            <person name="Liu D.-K."/>
            <person name="Li Y."/>
            <person name="Chen G.-Z."/>
            <person name="Liu X.-D."/>
            <person name="Liao X.-Y."/>
            <person name="Jiang Y.-T."/>
            <person name="Yu X."/>
            <person name="Hao Y."/>
            <person name="Huang J."/>
            <person name="Zhao X.-W."/>
            <person name="Ke S."/>
            <person name="Chen Y.-Y."/>
            <person name="Wu W.-L."/>
            <person name="Hsu J.-L."/>
            <person name="Lin Y.-F."/>
            <person name="Huang M.-D."/>
            <person name="Li C.-Y."/>
            <person name="Huang L."/>
            <person name="Wang Z.-W."/>
            <person name="Zhao X."/>
            <person name="Zhong W.-Y."/>
            <person name="Peng D.-H."/>
            <person name="Ahmad S."/>
            <person name="Lan S."/>
            <person name="Zhang J.-S."/>
            <person name="Tsai W.-C."/>
            <person name="Van De Peer Y."/>
            <person name="Liu Z.-J."/>
        </authorList>
    </citation>
    <scope>NUCLEOTIDE SEQUENCE</scope>
    <source>
        <strain evidence="2">CP</strain>
        <tissue evidence="2">Leaves</tissue>
    </source>
</reference>
<dbReference type="AlphaFoldDB" id="A0AAV9FL09"/>
<dbReference type="InterPro" id="IPR002156">
    <property type="entry name" value="RNaseH_domain"/>
</dbReference>
<sequence length="120" mass="13624">MDRMRFKSKEVAGHVKDIGLLMPQLKHCMISHIYREGNRVADKLANMGMKLTKPQIWQDAPPHEVIKFVDEDAEGIIECSVDEFFGRNHSSYGELPEGFASAALDHVFDILEANYDHHAS</sequence>